<dbReference type="Pfam" id="PF17657">
    <property type="entry name" value="DNA_pol3_finger"/>
    <property type="match status" value="1"/>
</dbReference>
<comment type="catalytic activity">
    <reaction evidence="9">
        <text>DNA(n) + a 2'-deoxyribonucleoside 5'-triphosphate = DNA(n+1) + diphosphate</text>
        <dbReference type="Rhea" id="RHEA:22508"/>
        <dbReference type="Rhea" id="RHEA-COMP:17339"/>
        <dbReference type="Rhea" id="RHEA-COMP:17340"/>
        <dbReference type="ChEBI" id="CHEBI:33019"/>
        <dbReference type="ChEBI" id="CHEBI:61560"/>
        <dbReference type="ChEBI" id="CHEBI:173112"/>
        <dbReference type="EC" id="2.7.7.7"/>
    </reaction>
</comment>
<dbReference type="InterPro" id="IPR029460">
    <property type="entry name" value="DNAPol_HHH"/>
</dbReference>
<dbReference type="Gene3D" id="3.20.20.140">
    <property type="entry name" value="Metal-dependent hydrolases"/>
    <property type="match status" value="1"/>
</dbReference>
<evidence type="ECO:0000256" key="3">
    <source>
        <dbReference type="ARBA" id="ARBA00022679"/>
    </source>
</evidence>
<evidence type="ECO:0000256" key="8">
    <source>
        <dbReference type="ARBA" id="ARBA00023204"/>
    </source>
</evidence>
<evidence type="ECO:0000256" key="1">
    <source>
        <dbReference type="ARBA" id="ARBA00012417"/>
    </source>
</evidence>
<dbReference type="GO" id="GO:0003887">
    <property type="term" value="F:DNA-directed DNA polymerase activity"/>
    <property type="evidence" value="ECO:0007669"/>
    <property type="project" value="UniProtKB-KW"/>
</dbReference>
<name>A0A1T4YIN2_9MICO</name>
<keyword evidence="4" id="KW-0548">Nucleotidyltransferase</keyword>
<dbReference type="Pfam" id="PF14579">
    <property type="entry name" value="HHH_6"/>
    <property type="match status" value="1"/>
</dbReference>
<evidence type="ECO:0000313" key="11">
    <source>
        <dbReference type="EMBL" id="SKB01642.1"/>
    </source>
</evidence>
<evidence type="ECO:0000313" key="12">
    <source>
        <dbReference type="Proteomes" id="UP000189735"/>
    </source>
</evidence>
<gene>
    <name evidence="11" type="ORF">SAMN06295879_3298</name>
</gene>
<dbReference type="CDD" id="cd07431">
    <property type="entry name" value="PHP_PolIIIA"/>
    <property type="match status" value="1"/>
</dbReference>
<dbReference type="Pfam" id="PF07733">
    <property type="entry name" value="DNA_pol3_alpha"/>
    <property type="match status" value="1"/>
</dbReference>
<dbReference type="InterPro" id="IPR011708">
    <property type="entry name" value="DNA_pol3_alpha_NTPase_dom"/>
</dbReference>
<dbReference type="PANTHER" id="PTHR32294">
    <property type="entry name" value="DNA POLYMERASE III SUBUNIT ALPHA"/>
    <property type="match status" value="1"/>
</dbReference>
<accession>A0A1T4YIN2</accession>
<evidence type="ECO:0000256" key="9">
    <source>
        <dbReference type="ARBA" id="ARBA00049244"/>
    </source>
</evidence>
<proteinExistence type="predicted"/>
<dbReference type="GO" id="GO:0006260">
    <property type="term" value="P:DNA replication"/>
    <property type="evidence" value="ECO:0007669"/>
    <property type="project" value="UniProtKB-KW"/>
</dbReference>
<dbReference type="InterPro" id="IPR004805">
    <property type="entry name" value="DnaE2/DnaE/PolC"/>
</dbReference>
<dbReference type="AlphaFoldDB" id="A0A1T4YIN2"/>
<keyword evidence="2" id="KW-0963">Cytoplasm</keyword>
<protein>
    <recommendedName>
        <fullName evidence="1">DNA-directed DNA polymerase</fullName>
        <ecNumber evidence="1">2.7.7.7</ecNumber>
    </recommendedName>
</protein>
<evidence type="ECO:0000259" key="10">
    <source>
        <dbReference type="SMART" id="SM00481"/>
    </source>
</evidence>
<reference evidence="12" key="1">
    <citation type="submission" date="2017-02" db="EMBL/GenBank/DDBJ databases">
        <authorList>
            <person name="Varghese N."/>
            <person name="Submissions S."/>
        </authorList>
    </citation>
    <scope>NUCLEOTIDE SEQUENCE [LARGE SCALE GENOMIC DNA]</scope>
    <source>
        <strain evidence="12">VKM Ac-2052</strain>
    </source>
</reference>
<keyword evidence="8" id="KW-0234">DNA repair</keyword>
<evidence type="ECO:0000256" key="6">
    <source>
        <dbReference type="ARBA" id="ARBA00022763"/>
    </source>
</evidence>
<keyword evidence="5" id="KW-0235">DNA replication</keyword>
<dbReference type="InterPro" id="IPR003141">
    <property type="entry name" value="Pol/His_phosphatase_N"/>
</dbReference>
<evidence type="ECO:0000256" key="4">
    <source>
        <dbReference type="ARBA" id="ARBA00022695"/>
    </source>
</evidence>
<dbReference type="RefSeq" id="WP_078715290.1">
    <property type="nucleotide sequence ID" value="NZ_FUYG01000010.1"/>
</dbReference>
<evidence type="ECO:0000256" key="7">
    <source>
        <dbReference type="ARBA" id="ARBA00022932"/>
    </source>
</evidence>
<dbReference type="Proteomes" id="UP000189735">
    <property type="component" value="Unassembled WGS sequence"/>
</dbReference>
<dbReference type="EMBL" id="FUYG01000010">
    <property type="protein sequence ID" value="SKB01642.1"/>
    <property type="molecule type" value="Genomic_DNA"/>
</dbReference>
<dbReference type="SMART" id="SM00481">
    <property type="entry name" value="POLIIIAc"/>
    <property type="match status" value="1"/>
</dbReference>
<keyword evidence="7" id="KW-0239">DNA-directed DNA polymerase</keyword>
<dbReference type="PANTHER" id="PTHR32294:SF4">
    <property type="entry name" value="ERROR-PRONE DNA POLYMERASE"/>
    <property type="match status" value="1"/>
</dbReference>
<feature type="domain" description="Polymerase/histidinol phosphatase N-terminal" evidence="10">
    <location>
        <begin position="5"/>
        <end position="72"/>
    </location>
</feature>
<keyword evidence="3" id="KW-0808">Transferase</keyword>
<sequence>MARFTHLHVASTFSAQSGASQPETLVASAVDDGADVATITDRDGLYGAIRHVRACLSAGIDPVVGVDLALLPERTVPVPAPADASSPARVTVLAHGQNSGKGWAALCRLISAAHASAADGMPRKPNDVGIQRSRAQEFIVADSRPVATVLLGPDSDVARAVAIAGLALAASTLAEWKRLLPGAIAVEVVCHLTEPGDIASIRHAARMLELADAVGVPAVLSNAVRYLRPDDAVSSDVLGAFQPRPDTQAWLKPADSMRRLASLIVDHSSLPRSAAERLLSATEQLADMCRLDPPTDLAWRKAKAPSNTALGIEGDAVVELRRRSDSGLLDRYADARPNDLESLKTRLDDEIDTIGQFGLASYVLTVAEVSSLMRSMNVHNQARGSGTGSLVNYLLRISSVDPVQHDLPFERVLDSTSSRSPVIAVDVESARRNEVYRAIVERFGEHRVALVSHDLSAQPRGVILGNDDLLGITPVQPSDIGLPMSQYGKTDIDDVGLMTLDVLGAPTQSTLAYAVSEIHRIHGYRAAHAGGLPSDAHYVNANGTIDLDEIPLDDEATFEAIRTTRTVGMFQIESQSEREMIDEMRPAQFSDLIAGIVFSMPDPVTASSVSPLLDAKNSGCSHEAHGAALALPTFQSAWLKTHYPAEFLAALLTHDPGTHRRDLLLAEARRMRVPILPIDVSSSAEVYRAERIDPPRSHGVLADPDDVILGIRLSLGDVHGITATELDRILANRPYVGIDDFYHRAAPSPDLLTRLGLLGALDSVSATDASLRGPQVTRGDVMARVRELTLRRKRPATRHIQPTLPILIDEGHQPSEVAAERSVVAPPATEPGIQQLNIGGQVIESYRPLLDELGALHTGELAHCSDGATVLVSGIRVATRTLPVEGGERGVCVSLDDGSGCVDSIFVEQAKDRAGPALFGTKLMVIQGKTRRTEDNGVVIEASNVWDLKALWAQSQQTQPSHRRQAS</sequence>
<dbReference type="GO" id="GO:0008408">
    <property type="term" value="F:3'-5' exonuclease activity"/>
    <property type="evidence" value="ECO:0007669"/>
    <property type="project" value="InterPro"/>
</dbReference>
<organism evidence="11 12">
    <name type="scientific">Agreia bicolorata</name>
    <dbReference type="NCBI Taxonomy" id="110935"/>
    <lineage>
        <taxon>Bacteria</taxon>
        <taxon>Bacillati</taxon>
        <taxon>Actinomycetota</taxon>
        <taxon>Actinomycetes</taxon>
        <taxon>Micrococcales</taxon>
        <taxon>Microbacteriaceae</taxon>
        <taxon>Agreia</taxon>
    </lineage>
</organism>
<evidence type="ECO:0000256" key="2">
    <source>
        <dbReference type="ARBA" id="ARBA00022490"/>
    </source>
</evidence>
<dbReference type="GO" id="GO:0006281">
    <property type="term" value="P:DNA repair"/>
    <property type="evidence" value="ECO:0007669"/>
    <property type="project" value="UniProtKB-KW"/>
</dbReference>
<dbReference type="Pfam" id="PF02811">
    <property type="entry name" value="PHP"/>
    <property type="match status" value="1"/>
</dbReference>
<evidence type="ECO:0000256" key="5">
    <source>
        <dbReference type="ARBA" id="ARBA00022705"/>
    </source>
</evidence>
<dbReference type="EC" id="2.7.7.7" evidence="1"/>
<dbReference type="InterPro" id="IPR004013">
    <property type="entry name" value="PHP_dom"/>
</dbReference>
<keyword evidence="6" id="KW-0227">DNA damage</keyword>
<dbReference type="InterPro" id="IPR040982">
    <property type="entry name" value="DNA_pol3_finger"/>
</dbReference>